<feature type="compositionally biased region" description="Low complexity" evidence="1">
    <location>
        <begin position="1164"/>
        <end position="1191"/>
    </location>
</feature>
<feature type="region of interest" description="Disordered" evidence="1">
    <location>
        <begin position="296"/>
        <end position="318"/>
    </location>
</feature>
<dbReference type="EMBL" id="RQTK01000621">
    <property type="protein sequence ID" value="RUS76951.1"/>
    <property type="molecule type" value="Genomic_DNA"/>
</dbReference>
<feature type="region of interest" description="Disordered" evidence="1">
    <location>
        <begin position="1"/>
        <end position="67"/>
    </location>
</feature>
<feature type="compositionally biased region" description="Polar residues" evidence="1">
    <location>
        <begin position="1272"/>
        <end position="1281"/>
    </location>
</feature>
<feature type="compositionally biased region" description="Low complexity" evidence="1">
    <location>
        <begin position="982"/>
        <end position="1000"/>
    </location>
</feature>
<comment type="caution">
    <text evidence="2">The sequence shown here is derived from an EMBL/GenBank/DDBJ whole genome shotgun (WGS) entry which is preliminary data.</text>
</comment>
<feature type="compositionally biased region" description="Low complexity" evidence="1">
    <location>
        <begin position="1201"/>
        <end position="1219"/>
    </location>
</feature>
<feature type="region of interest" description="Disordered" evidence="1">
    <location>
        <begin position="242"/>
        <end position="272"/>
    </location>
</feature>
<dbReference type="Proteomes" id="UP000271974">
    <property type="component" value="Unassembled WGS sequence"/>
</dbReference>
<feature type="region of interest" description="Disordered" evidence="1">
    <location>
        <begin position="143"/>
        <end position="165"/>
    </location>
</feature>
<feature type="compositionally biased region" description="Acidic residues" evidence="1">
    <location>
        <begin position="45"/>
        <end position="58"/>
    </location>
</feature>
<feature type="compositionally biased region" description="Low complexity" evidence="1">
    <location>
        <begin position="1233"/>
        <end position="1242"/>
    </location>
</feature>
<feature type="compositionally biased region" description="Low complexity" evidence="1">
    <location>
        <begin position="942"/>
        <end position="972"/>
    </location>
</feature>
<feature type="compositionally biased region" description="Basic and acidic residues" evidence="1">
    <location>
        <begin position="262"/>
        <end position="272"/>
    </location>
</feature>
<feature type="compositionally biased region" description="Basic and acidic residues" evidence="1">
    <location>
        <begin position="342"/>
        <end position="359"/>
    </location>
</feature>
<feature type="compositionally biased region" description="Polar residues" evidence="1">
    <location>
        <begin position="701"/>
        <end position="718"/>
    </location>
</feature>
<sequence length="1346" mass="147163">MDNCSTVGKDASAQRSDISNQSNPNDYLRQNQDIRLHDRAPSMDSGDEDSDLELELGGEDALMGGADALMGGADAHMGGESRAPNGLLLKNAHTPGRSRQVFVETPRFDLVSPYKRLRLQDLTQSSMDSSQAAGECEAHSLLKSCDDDDDGDHAVGDGDDQGNQEHLEDYEKGTRDMQTPASFDMALDKDAHVKITEISDDITQSKTLPQVYNPTTATENHIVRKKKSFFHNLFGKANFSKKGQIASSDQNTRSNTISRHMSKPENKHKTPLKDVRNVSWSQDQQNSIKNAFTSGLIHAPKTPPKSRHQSTSVSSMLSPQEMRASIPYIDELCLDEDPFTSADEREFPPPPALDKDRGTSRRVSPVRHWSSGSDNSYHPDYQTLETRQICLEPYGQEHKNETGDGGDSGKDIDESEGFNVYDKIDGDEDDIESSDDPFHNFGSGHYTQGFPLSENITPTEISVSKVASGTSTVEVSSCNTSKCTPAGPDMSQNVSRASNKSAKSVGTSCSNTPGTLVQVPVSLTGSQTMADQPNLDALHNMTAPFSFDALNSMDTLNSTTSPYSFDALNNMDAASESSAFTVQTRRTTATEEISAVYDTVDTMSEMDGDFEENLQGIGANIEGTDSSTNVNNNSNSNSSNSRSTVHGMHTDTTSDDCLRASDTKLTASSGVSTRDLWNGDEVNTGSRYTSEQELPVKSRSFESTFEQKPQSSVGSLHQQTRSFSLQHLPHHNHHQQQQPQQLHGQSENHFLVVSSMTKLPGSNPRVPATGFPHHQLDIVVEQSPPREEDFDLPPGATARNFTQTMGRSQHQGTACTYTDSQGNADPVLFHGNPDIQPPLGNLGNIPPTRNPENGKLSEKPEHNRQAKIGSVLEGTEMQFPYYLDRHQHNQIQHQHQHQQQQGLRFPSEEDLQQYLHQAEVENYLRQHRELARLQQDIENADPVVSAGPGVSSMSSVSSVSSQHSVRPQPQSSASLASHRSTGSQNSASSQRQSSTGSLGQKRASAGSLKQHSFGSSYASQGRSGSAGGGEKDRAHQKHQLSSGSVHHNSRSSQDSAELSNPGSFTSKRAVLQSSGRKHCLVIPVTESERFTVFCFYVCYQFPYYLDRHQHNQIQHQHQHQQQQGLRFPSEEDLQQYLHQAEVENYLRQHRELARLQQDIENADPVVSAGPGMSSVSSVSSQHSVRPQPQSSASLASHRSTGSQNSASSQRQSSTGSLGQKRASAGSLKQHSFGSSYASQGRSGSAGGGEKDRAHQKHQLSSGSVHHNSRSSQDSAELSNPGSFTSKRAVLQSSDVVTWTVTLAVISPERQNSRHYDYRLLLGGMAETDIFMMVGCGDRDLDMGGQI</sequence>
<name>A0A433T5Z0_ELYCH</name>
<feature type="region of interest" description="Disordered" evidence="1">
    <location>
        <begin position="942"/>
        <end position="1063"/>
    </location>
</feature>
<keyword evidence="3" id="KW-1185">Reference proteome</keyword>
<feature type="compositionally biased region" description="Low complexity" evidence="1">
    <location>
        <begin position="1041"/>
        <end position="1052"/>
    </location>
</feature>
<evidence type="ECO:0000256" key="1">
    <source>
        <dbReference type="SAM" id="MobiDB-lite"/>
    </source>
</evidence>
<feature type="compositionally biased region" description="Polar residues" evidence="1">
    <location>
        <begin position="681"/>
        <end position="692"/>
    </location>
</feature>
<reference evidence="2 3" key="1">
    <citation type="submission" date="2019-01" db="EMBL/GenBank/DDBJ databases">
        <title>A draft genome assembly of the solar-powered sea slug Elysia chlorotica.</title>
        <authorList>
            <person name="Cai H."/>
            <person name="Li Q."/>
            <person name="Fang X."/>
            <person name="Li J."/>
            <person name="Curtis N.E."/>
            <person name="Altenburger A."/>
            <person name="Shibata T."/>
            <person name="Feng M."/>
            <person name="Maeda T."/>
            <person name="Schwartz J.A."/>
            <person name="Shigenobu S."/>
            <person name="Lundholm N."/>
            <person name="Nishiyama T."/>
            <person name="Yang H."/>
            <person name="Hasebe M."/>
            <person name="Li S."/>
            <person name="Pierce S.K."/>
            <person name="Wang J."/>
        </authorList>
    </citation>
    <scope>NUCLEOTIDE SEQUENCE [LARGE SCALE GENOMIC DNA]</scope>
    <source>
        <strain evidence="2">EC2010</strain>
        <tissue evidence="2">Whole organism of an adult</tissue>
    </source>
</reference>
<organism evidence="2 3">
    <name type="scientific">Elysia chlorotica</name>
    <name type="common">Eastern emerald elysia</name>
    <name type="synonym">Sea slug</name>
    <dbReference type="NCBI Taxonomy" id="188477"/>
    <lineage>
        <taxon>Eukaryota</taxon>
        <taxon>Metazoa</taxon>
        <taxon>Spiralia</taxon>
        <taxon>Lophotrochozoa</taxon>
        <taxon>Mollusca</taxon>
        <taxon>Gastropoda</taxon>
        <taxon>Heterobranchia</taxon>
        <taxon>Euthyneura</taxon>
        <taxon>Panpulmonata</taxon>
        <taxon>Sacoglossa</taxon>
        <taxon>Placobranchoidea</taxon>
        <taxon>Plakobranchidae</taxon>
        <taxon>Elysia</taxon>
    </lineage>
</organism>
<feature type="compositionally biased region" description="Acidic residues" evidence="1">
    <location>
        <begin position="146"/>
        <end position="162"/>
    </location>
</feature>
<evidence type="ECO:0000313" key="3">
    <source>
        <dbReference type="Proteomes" id="UP000271974"/>
    </source>
</evidence>
<feature type="region of interest" description="Disordered" evidence="1">
    <location>
        <begin position="396"/>
        <end position="415"/>
    </location>
</feature>
<feature type="compositionally biased region" description="Low complexity" evidence="1">
    <location>
        <begin position="1014"/>
        <end position="1023"/>
    </location>
</feature>
<feature type="region of interest" description="Disordered" evidence="1">
    <location>
        <begin position="1163"/>
        <end position="1281"/>
    </location>
</feature>
<feature type="compositionally biased region" description="Polar residues" evidence="1">
    <location>
        <begin position="1053"/>
        <end position="1063"/>
    </location>
</feature>
<proteinExistence type="predicted"/>
<feature type="compositionally biased region" description="Polar residues" evidence="1">
    <location>
        <begin position="309"/>
        <end position="318"/>
    </location>
</feature>
<feature type="compositionally biased region" description="Low complexity" evidence="1">
    <location>
        <begin position="626"/>
        <end position="645"/>
    </location>
</feature>
<feature type="region of interest" description="Disordered" evidence="1">
    <location>
        <begin position="809"/>
        <end position="872"/>
    </location>
</feature>
<feature type="region of interest" description="Disordered" evidence="1">
    <location>
        <begin position="620"/>
        <end position="656"/>
    </location>
</feature>
<feature type="compositionally biased region" description="Basic and acidic residues" evidence="1">
    <location>
        <begin position="32"/>
        <end position="41"/>
    </location>
</feature>
<gene>
    <name evidence="2" type="ORF">EGW08_015271</name>
</gene>
<feature type="compositionally biased region" description="Polar residues" evidence="1">
    <location>
        <begin position="245"/>
        <end position="259"/>
    </location>
</feature>
<feature type="region of interest" description="Disordered" evidence="1">
    <location>
        <begin position="340"/>
        <end position="380"/>
    </location>
</feature>
<feature type="region of interest" description="Disordered" evidence="1">
    <location>
        <begin position="73"/>
        <end position="92"/>
    </location>
</feature>
<evidence type="ECO:0000313" key="2">
    <source>
        <dbReference type="EMBL" id="RUS76951.1"/>
    </source>
</evidence>
<feature type="compositionally biased region" description="Basic and acidic residues" evidence="1">
    <location>
        <begin position="396"/>
        <end position="412"/>
    </location>
</feature>
<protein>
    <submittedName>
        <fullName evidence="2">Uncharacterized protein</fullName>
    </submittedName>
</protein>
<feature type="compositionally biased region" description="Polar residues" evidence="1">
    <location>
        <begin position="13"/>
        <end position="31"/>
    </location>
</feature>
<dbReference type="OrthoDB" id="6162217at2759"/>
<feature type="compositionally biased region" description="Low complexity" evidence="1">
    <location>
        <begin position="1260"/>
        <end position="1271"/>
    </location>
</feature>
<feature type="region of interest" description="Disordered" evidence="1">
    <location>
        <begin position="668"/>
        <end position="718"/>
    </location>
</feature>
<feature type="compositionally biased region" description="Basic and acidic residues" evidence="1">
    <location>
        <begin position="855"/>
        <end position="864"/>
    </location>
</feature>
<accession>A0A433T5Z0</accession>
<feature type="compositionally biased region" description="Polar residues" evidence="1">
    <location>
        <begin position="809"/>
        <end position="823"/>
    </location>
</feature>